<dbReference type="Proteomes" id="UP000198287">
    <property type="component" value="Unassembled WGS sequence"/>
</dbReference>
<name>A0A226E4G3_FOLCA</name>
<evidence type="ECO:0000313" key="2">
    <source>
        <dbReference type="Proteomes" id="UP000198287"/>
    </source>
</evidence>
<dbReference type="AlphaFoldDB" id="A0A226E4G3"/>
<dbReference type="EMBL" id="LNIX01000006">
    <property type="protein sequence ID" value="OXA52622.1"/>
    <property type="molecule type" value="Genomic_DNA"/>
</dbReference>
<accession>A0A226E4G3</accession>
<proteinExistence type="predicted"/>
<keyword evidence="2" id="KW-1185">Reference proteome</keyword>
<organism evidence="1 2">
    <name type="scientific">Folsomia candida</name>
    <name type="common">Springtail</name>
    <dbReference type="NCBI Taxonomy" id="158441"/>
    <lineage>
        <taxon>Eukaryota</taxon>
        <taxon>Metazoa</taxon>
        <taxon>Ecdysozoa</taxon>
        <taxon>Arthropoda</taxon>
        <taxon>Hexapoda</taxon>
        <taxon>Collembola</taxon>
        <taxon>Entomobryomorpha</taxon>
        <taxon>Isotomoidea</taxon>
        <taxon>Isotomidae</taxon>
        <taxon>Proisotominae</taxon>
        <taxon>Folsomia</taxon>
    </lineage>
</organism>
<gene>
    <name evidence="1" type="ORF">Fcan01_12586</name>
</gene>
<reference evidence="1 2" key="1">
    <citation type="submission" date="2015-12" db="EMBL/GenBank/DDBJ databases">
        <title>The genome of Folsomia candida.</title>
        <authorList>
            <person name="Faddeeva A."/>
            <person name="Derks M.F."/>
            <person name="Anvar Y."/>
            <person name="Smit S."/>
            <person name="Van Straalen N."/>
            <person name="Roelofs D."/>
        </authorList>
    </citation>
    <scope>NUCLEOTIDE SEQUENCE [LARGE SCALE GENOMIC DNA]</scope>
    <source>
        <strain evidence="1 2">VU population</strain>
        <tissue evidence="1">Whole body</tissue>
    </source>
</reference>
<evidence type="ECO:0000313" key="1">
    <source>
        <dbReference type="EMBL" id="OXA52622.1"/>
    </source>
</evidence>
<sequence length="106" mass="12128">MPPPLRSHHHHHRELHFPRPHSFSLICSLLSSSFSPLRRRFSEFLKVLLLLFTIPRFPTFSEGGSTKIVEHFRTQGVQSSGHDYGAGLTTFFHLSTFLIVFHSSAT</sequence>
<comment type="caution">
    <text evidence="1">The sequence shown here is derived from an EMBL/GenBank/DDBJ whole genome shotgun (WGS) entry which is preliminary data.</text>
</comment>
<protein>
    <submittedName>
        <fullName evidence="1">Uncharacterized protein</fullName>
    </submittedName>
</protein>